<dbReference type="InterPro" id="IPR050217">
    <property type="entry name" value="Peroxiredoxin"/>
</dbReference>
<protein>
    <submittedName>
        <fullName evidence="6">Alkyl hydroperoxide reductase subunit c</fullName>
    </submittedName>
</protein>
<reference evidence="6" key="2">
    <citation type="journal article" date="2014" name="ISME J.">
        <title>Microbial stratification in low pH oxic and suboxic macroscopic growths along an acid mine drainage.</title>
        <authorList>
            <person name="Mendez-Garcia C."/>
            <person name="Mesa V."/>
            <person name="Sprenger R.R."/>
            <person name="Richter M."/>
            <person name="Diez M.S."/>
            <person name="Solano J."/>
            <person name="Bargiela R."/>
            <person name="Golyshina O.V."/>
            <person name="Manteca A."/>
            <person name="Ramos J.L."/>
            <person name="Gallego J.R."/>
            <person name="Llorente I."/>
            <person name="Martins Dos Santos V.A."/>
            <person name="Jensen O.N."/>
            <person name="Pelaez A.I."/>
            <person name="Sanchez J."/>
            <person name="Ferrer M."/>
        </authorList>
    </citation>
    <scope>NUCLEOTIDE SEQUENCE</scope>
</reference>
<dbReference type="AlphaFoldDB" id="T1AY79"/>
<dbReference type="Gene3D" id="3.40.30.10">
    <property type="entry name" value="Glutaredoxin"/>
    <property type="match status" value="1"/>
</dbReference>
<keyword evidence="2" id="KW-0049">Antioxidant</keyword>
<proteinExistence type="predicted"/>
<dbReference type="SUPFAM" id="SSF52833">
    <property type="entry name" value="Thioredoxin-like"/>
    <property type="match status" value="1"/>
</dbReference>
<keyword evidence="4" id="KW-0676">Redox-active center</keyword>
<evidence type="ECO:0000259" key="5">
    <source>
        <dbReference type="Pfam" id="PF00578"/>
    </source>
</evidence>
<dbReference type="PANTHER" id="PTHR10681:SF121">
    <property type="entry name" value="ALKYL HYDROPEROXIDE REDUCTASE C"/>
    <property type="match status" value="1"/>
</dbReference>
<dbReference type="GO" id="GO:0042744">
    <property type="term" value="P:hydrogen peroxide catabolic process"/>
    <property type="evidence" value="ECO:0007669"/>
    <property type="project" value="TreeGrafter"/>
</dbReference>
<evidence type="ECO:0000256" key="4">
    <source>
        <dbReference type="ARBA" id="ARBA00023284"/>
    </source>
</evidence>
<dbReference type="EMBL" id="AUZY01008202">
    <property type="protein sequence ID" value="EQD47035.1"/>
    <property type="molecule type" value="Genomic_DNA"/>
</dbReference>
<name>T1AY79_9ZZZZ</name>
<feature type="non-terminal residue" evidence="6">
    <location>
        <position position="1"/>
    </location>
</feature>
<keyword evidence="3" id="KW-0560">Oxidoreductase</keyword>
<organism evidence="6">
    <name type="scientific">mine drainage metagenome</name>
    <dbReference type="NCBI Taxonomy" id="410659"/>
    <lineage>
        <taxon>unclassified sequences</taxon>
        <taxon>metagenomes</taxon>
        <taxon>ecological metagenomes</taxon>
    </lineage>
</organism>
<feature type="domain" description="Alkyl hydroperoxide reductase subunit C/ Thiol specific antioxidant" evidence="5">
    <location>
        <begin position="10"/>
        <end position="54"/>
    </location>
</feature>
<dbReference type="InterPro" id="IPR000866">
    <property type="entry name" value="AhpC/TSA"/>
</dbReference>
<gene>
    <name evidence="6" type="ORF">B1B_12518</name>
</gene>
<dbReference type="GO" id="GO:0008379">
    <property type="term" value="F:thioredoxin peroxidase activity"/>
    <property type="evidence" value="ECO:0007669"/>
    <property type="project" value="TreeGrafter"/>
</dbReference>
<comment type="caution">
    <text evidence="6">The sequence shown here is derived from an EMBL/GenBank/DDBJ whole genome shotgun (WGS) entry which is preliminary data.</text>
</comment>
<evidence type="ECO:0000256" key="3">
    <source>
        <dbReference type="ARBA" id="ARBA00023002"/>
    </source>
</evidence>
<evidence type="ECO:0000256" key="1">
    <source>
        <dbReference type="ARBA" id="ARBA00022559"/>
    </source>
</evidence>
<dbReference type="Pfam" id="PF00578">
    <property type="entry name" value="AhpC-TSA"/>
    <property type="match status" value="1"/>
</dbReference>
<evidence type="ECO:0000313" key="6">
    <source>
        <dbReference type="EMBL" id="EQD47035.1"/>
    </source>
</evidence>
<sequence length="113" mass="12546">GWAQTSPRVQKSTIPMVEDFNKEITKRFGLLNAQSGQARRSVVIIDPDGNIQYMAAFNNNLGKDADHILNAFLGLKYLRDHPAKEGHMCAIPANWKKGNDALDIDVVKDIGKL</sequence>
<dbReference type="PANTHER" id="PTHR10681">
    <property type="entry name" value="THIOREDOXIN PEROXIDASE"/>
    <property type="match status" value="1"/>
</dbReference>
<dbReference type="GO" id="GO:0006979">
    <property type="term" value="P:response to oxidative stress"/>
    <property type="evidence" value="ECO:0007669"/>
    <property type="project" value="TreeGrafter"/>
</dbReference>
<keyword evidence="1" id="KW-0575">Peroxidase</keyword>
<reference evidence="6" key="1">
    <citation type="submission" date="2013-08" db="EMBL/GenBank/DDBJ databases">
        <authorList>
            <person name="Mendez C."/>
            <person name="Richter M."/>
            <person name="Ferrer M."/>
            <person name="Sanchez J."/>
        </authorList>
    </citation>
    <scope>NUCLEOTIDE SEQUENCE</scope>
</reference>
<accession>T1AY79</accession>
<dbReference type="GO" id="GO:0033554">
    <property type="term" value="P:cellular response to stress"/>
    <property type="evidence" value="ECO:0007669"/>
    <property type="project" value="TreeGrafter"/>
</dbReference>
<dbReference type="InterPro" id="IPR036249">
    <property type="entry name" value="Thioredoxin-like_sf"/>
</dbReference>
<dbReference type="GO" id="GO:0005829">
    <property type="term" value="C:cytosol"/>
    <property type="evidence" value="ECO:0007669"/>
    <property type="project" value="TreeGrafter"/>
</dbReference>
<evidence type="ECO:0000256" key="2">
    <source>
        <dbReference type="ARBA" id="ARBA00022862"/>
    </source>
</evidence>
<dbReference type="GO" id="GO:0045454">
    <property type="term" value="P:cell redox homeostasis"/>
    <property type="evidence" value="ECO:0007669"/>
    <property type="project" value="TreeGrafter"/>
</dbReference>